<sequence>MISKNGKRSSENHYAIRIAVIILGVDVYIDEWRCYEEFHQKLTEETFTLMNGSLCSVSSESVNIIIRMPKV</sequence>
<dbReference type="EMBL" id="JYDV01000391">
    <property type="protein sequence ID" value="KRZ20891.1"/>
    <property type="molecule type" value="Genomic_DNA"/>
</dbReference>
<name>A0A0V1IDI4_TRIPS</name>
<dbReference type="AlphaFoldDB" id="A0A0V1IDI4"/>
<gene>
    <name evidence="1" type="ORF">T4C_1968</name>
</gene>
<proteinExistence type="predicted"/>
<organism evidence="1 2">
    <name type="scientific">Trichinella pseudospiralis</name>
    <name type="common">Parasitic roundworm</name>
    <dbReference type="NCBI Taxonomy" id="6337"/>
    <lineage>
        <taxon>Eukaryota</taxon>
        <taxon>Metazoa</taxon>
        <taxon>Ecdysozoa</taxon>
        <taxon>Nematoda</taxon>
        <taxon>Enoplea</taxon>
        <taxon>Dorylaimia</taxon>
        <taxon>Trichinellida</taxon>
        <taxon>Trichinellidae</taxon>
        <taxon>Trichinella</taxon>
    </lineage>
</organism>
<evidence type="ECO:0000313" key="1">
    <source>
        <dbReference type="EMBL" id="KRZ20891.1"/>
    </source>
</evidence>
<reference evidence="1 2" key="1">
    <citation type="submission" date="2015-01" db="EMBL/GenBank/DDBJ databases">
        <title>Evolution of Trichinella species and genotypes.</title>
        <authorList>
            <person name="Korhonen P.K."/>
            <person name="Edoardo P."/>
            <person name="Giuseppe L.R."/>
            <person name="Gasser R.B."/>
        </authorList>
    </citation>
    <scope>NUCLEOTIDE SEQUENCE [LARGE SCALE GENOMIC DNA]</scope>
    <source>
        <strain evidence="1">ISS176</strain>
    </source>
</reference>
<evidence type="ECO:0000313" key="2">
    <source>
        <dbReference type="Proteomes" id="UP000054826"/>
    </source>
</evidence>
<accession>A0A0V1IDI4</accession>
<dbReference type="Proteomes" id="UP000054826">
    <property type="component" value="Unassembled WGS sequence"/>
</dbReference>
<protein>
    <submittedName>
        <fullName evidence="1">Uncharacterized protein</fullName>
    </submittedName>
</protein>
<comment type="caution">
    <text evidence="1">The sequence shown here is derived from an EMBL/GenBank/DDBJ whole genome shotgun (WGS) entry which is preliminary data.</text>
</comment>